<evidence type="ECO:0000256" key="1">
    <source>
        <dbReference type="SAM" id="MobiDB-lite"/>
    </source>
</evidence>
<organism evidence="3">
    <name type="scientific">Albugo laibachii Nc14</name>
    <dbReference type="NCBI Taxonomy" id="890382"/>
    <lineage>
        <taxon>Eukaryota</taxon>
        <taxon>Sar</taxon>
        <taxon>Stramenopiles</taxon>
        <taxon>Oomycota</taxon>
        <taxon>Peronosporomycetes</taxon>
        <taxon>Albuginales</taxon>
        <taxon>Albuginaceae</taxon>
        <taxon>Albugo</taxon>
    </lineage>
</organism>
<accession>F0WR78</accession>
<reference evidence="3" key="1">
    <citation type="journal article" date="2011" name="PLoS Biol.">
        <title>Gene gain and loss during evolution of obligate parasitism in the white rust pathogen of Arabidopsis thaliana.</title>
        <authorList>
            <person name="Kemen E."/>
            <person name="Gardiner A."/>
            <person name="Schultz-Larsen T."/>
            <person name="Kemen A.C."/>
            <person name="Balmuth A.L."/>
            <person name="Robert-Seilaniantz A."/>
            <person name="Bailey K."/>
            <person name="Holub E."/>
            <person name="Studholme D.J."/>
            <person name="Maclean D."/>
            <person name="Jones J.D."/>
        </authorList>
    </citation>
    <scope>NUCLEOTIDE SEQUENCE</scope>
</reference>
<reference evidence="3" key="2">
    <citation type="submission" date="2011-02" db="EMBL/GenBank/DDBJ databases">
        <authorList>
            <person name="MacLean D."/>
        </authorList>
    </citation>
    <scope>NUCLEOTIDE SEQUENCE</scope>
</reference>
<feature type="region of interest" description="Disordered" evidence="1">
    <location>
        <begin position="31"/>
        <end position="115"/>
    </location>
</feature>
<name>F0WR78_9STRA</name>
<evidence type="ECO:0000256" key="2">
    <source>
        <dbReference type="SAM" id="SignalP"/>
    </source>
</evidence>
<proteinExistence type="predicted"/>
<dbReference type="EMBL" id="FR824254">
    <property type="protein sequence ID" value="CCA23839.1"/>
    <property type="molecule type" value="Genomic_DNA"/>
</dbReference>
<sequence>MKMQLIVLAALMAISSARLLKVEVLGQTDAAGIQKTSGTSSQSSSSGVTTKSDAVEDKGSNSSSSDDSKSDNHIHTPGDGHDHSGTQTKDAKHADHTQDTKDAKAGDSSPGGATTSSAIAISTQIVFSAAVGATVFSAFF</sequence>
<evidence type="ECO:0000313" key="3">
    <source>
        <dbReference type="EMBL" id="CCA23839.1"/>
    </source>
</evidence>
<feature type="signal peptide" evidence="2">
    <location>
        <begin position="1"/>
        <end position="17"/>
    </location>
</feature>
<feature type="compositionally biased region" description="Low complexity" evidence="1">
    <location>
        <begin position="34"/>
        <end position="52"/>
    </location>
</feature>
<dbReference type="AlphaFoldDB" id="F0WR78"/>
<feature type="compositionally biased region" description="Basic and acidic residues" evidence="1">
    <location>
        <begin position="66"/>
        <end position="105"/>
    </location>
</feature>
<gene>
    <name evidence="3" type="primary">AlNc14C209G8885</name>
    <name evidence="3" type="ORF">ALNC14_099830</name>
</gene>
<feature type="chain" id="PRO_5003259585" evidence="2">
    <location>
        <begin position="18"/>
        <end position="140"/>
    </location>
</feature>
<keyword evidence="2" id="KW-0732">Signal</keyword>
<dbReference type="HOGENOM" id="CLU_1838867_0_0_1"/>
<protein>
    <submittedName>
        <fullName evidence="3">AlNc14C209G8885 protein</fullName>
    </submittedName>
</protein>